<evidence type="ECO:0000313" key="2">
    <source>
        <dbReference type="EMBL" id="KAJ3735749.1"/>
    </source>
</evidence>
<organism evidence="2 3">
    <name type="scientific">Lentinula guzmanii</name>
    <dbReference type="NCBI Taxonomy" id="2804957"/>
    <lineage>
        <taxon>Eukaryota</taxon>
        <taxon>Fungi</taxon>
        <taxon>Dikarya</taxon>
        <taxon>Basidiomycota</taxon>
        <taxon>Agaricomycotina</taxon>
        <taxon>Agaricomycetes</taxon>
        <taxon>Agaricomycetidae</taxon>
        <taxon>Agaricales</taxon>
        <taxon>Marasmiineae</taxon>
        <taxon>Omphalotaceae</taxon>
        <taxon>Lentinula</taxon>
    </lineage>
</organism>
<proteinExistence type="predicted"/>
<sequence length="241" mass="27146">MAGYSTAYSVPQKNSSDIVLYLSTKQPNPPVPFELQDQITPAVWSTRLSTLANTAQRYCKPWFERVWIVTGILASFILPVVLYNVIYHHMNVVSADGTVDFARLAESRMITFALFLGAFVFFLVPIAIWKYIGRKQVNRLVNQWNGADKMNYGRNAASTWKAQSPGVFRDSTILTISLPPSMQPTSFHPNAYLPSYINGPVDSDANYYYPYKPEPGLPRMSVVGNVPLYVDEKRGFEDSQA</sequence>
<evidence type="ECO:0000313" key="3">
    <source>
        <dbReference type="Proteomes" id="UP001176059"/>
    </source>
</evidence>
<dbReference type="EMBL" id="JANVFO010000008">
    <property type="protein sequence ID" value="KAJ3735749.1"/>
    <property type="molecule type" value="Genomic_DNA"/>
</dbReference>
<keyword evidence="3" id="KW-1185">Reference proteome</keyword>
<name>A0AA38MWI4_9AGAR</name>
<gene>
    <name evidence="2" type="ORF">DFJ43DRAFT_830531</name>
</gene>
<feature type="transmembrane region" description="Helical" evidence="1">
    <location>
        <begin position="66"/>
        <end position="89"/>
    </location>
</feature>
<dbReference type="AlphaFoldDB" id="A0AA38MWI4"/>
<comment type="caution">
    <text evidence="2">The sequence shown here is derived from an EMBL/GenBank/DDBJ whole genome shotgun (WGS) entry which is preliminary data.</text>
</comment>
<keyword evidence="1" id="KW-0472">Membrane</keyword>
<keyword evidence="1" id="KW-0812">Transmembrane</keyword>
<dbReference type="Proteomes" id="UP001176059">
    <property type="component" value="Unassembled WGS sequence"/>
</dbReference>
<protein>
    <submittedName>
        <fullName evidence="2">Uncharacterized protein</fullName>
    </submittedName>
</protein>
<keyword evidence="1" id="KW-1133">Transmembrane helix</keyword>
<feature type="transmembrane region" description="Helical" evidence="1">
    <location>
        <begin position="109"/>
        <end position="129"/>
    </location>
</feature>
<reference evidence="2" key="2">
    <citation type="journal article" date="2023" name="Proc. Natl. Acad. Sci. U.S.A.">
        <title>A global phylogenomic analysis of the shiitake genus Lentinula.</title>
        <authorList>
            <person name="Sierra-Patev S."/>
            <person name="Min B."/>
            <person name="Naranjo-Ortiz M."/>
            <person name="Looney B."/>
            <person name="Konkel Z."/>
            <person name="Slot J.C."/>
            <person name="Sakamoto Y."/>
            <person name="Steenwyk J.L."/>
            <person name="Rokas A."/>
            <person name="Carro J."/>
            <person name="Camarero S."/>
            <person name="Ferreira P."/>
            <person name="Molpeceres G."/>
            <person name="Ruiz-Duenas F.J."/>
            <person name="Serrano A."/>
            <person name="Henrissat B."/>
            <person name="Drula E."/>
            <person name="Hughes K.W."/>
            <person name="Mata J.L."/>
            <person name="Ishikawa N.K."/>
            <person name="Vargas-Isla R."/>
            <person name="Ushijima S."/>
            <person name="Smith C.A."/>
            <person name="Donoghue J."/>
            <person name="Ahrendt S."/>
            <person name="Andreopoulos W."/>
            <person name="He G."/>
            <person name="LaButti K."/>
            <person name="Lipzen A."/>
            <person name="Ng V."/>
            <person name="Riley R."/>
            <person name="Sandor L."/>
            <person name="Barry K."/>
            <person name="Martinez A.T."/>
            <person name="Xiao Y."/>
            <person name="Gibbons J.G."/>
            <person name="Terashima K."/>
            <person name="Grigoriev I.V."/>
            <person name="Hibbett D."/>
        </authorList>
    </citation>
    <scope>NUCLEOTIDE SEQUENCE</scope>
    <source>
        <strain evidence="2">ET3784</strain>
    </source>
</reference>
<reference evidence="2" key="1">
    <citation type="submission" date="2022-08" db="EMBL/GenBank/DDBJ databases">
        <authorList>
            <consortium name="DOE Joint Genome Institute"/>
            <person name="Min B."/>
            <person name="Sierra-Patev S."/>
            <person name="Naranjo-Ortiz M."/>
            <person name="Looney B."/>
            <person name="Konkel Z."/>
            <person name="Slot J.C."/>
            <person name="Sakamoto Y."/>
            <person name="Steenwyk J.L."/>
            <person name="Rokas A."/>
            <person name="Carro J."/>
            <person name="Camarero S."/>
            <person name="Ferreira P."/>
            <person name="Molpeceres G."/>
            <person name="Ruiz-duenas F.J."/>
            <person name="Serrano A."/>
            <person name="Henrissat B."/>
            <person name="Drula E."/>
            <person name="Hughes K.W."/>
            <person name="Mata J.L."/>
            <person name="Ishikawa N.K."/>
            <person name="Vargas-Isla R."/>
            <person name="Ushijima S."/>
            <person name="Smith C.A."/>
            <person name="Ahrendt S."/>
            <person name="Andreopoulos W."/>
            <person name="He G."/>
            <person name="LaButti K."/>
            <person name="Lipzen A."/>
            <person name="Ng V."/>
            <person name="Riley R."/>
            <person name="Sandor L."/>
            <person name="Barry K."/>
            <person name="Martinez A.T."/>
            <person name="Xiao Y."/>
            <person name="Gibbons J.G."/>
            <person name="Terashima K."/>
            <person name="Hibbett D.S."/>
            <person name="Grigoriev I.V."/>
        </authorList>
    </citation>
    <scope>NUCLEOTIDE SEQUENCE</scope>
    <source>
        <strain evidence="2">ET3784</strain>
    </source>
</reference>
<evidence type="ECO:0000256" key="1">
    <source>
        <dbReference type="SAM" id="Phobius"/>
    </source>
</evidence>
<accession>A0AA38MWI4</accession>